<dbReference type="Gene3D" id="2.30.30.140">
    <property type="match status" value="1"/>
</dbReference>
<dbReference type="AlphaFoldDB" id="A0A9P4JQB4"/>
<proteinExistence type="predicted"/>
<comment type="caution">
    <text evidence="3">The sequence shown here is derived from an EMBL/GenBank/DDBJ whole genome shotgun (WGS) entry which is preliminary data.</text>
</comment>
<accession>A0A9P4JQB4</accession>
<evidence type="ECO:0000313" key="3">
    <source>
        <dbReference type="EMBL" id="KAF2203611.1"/>
    </source>
</evidence>
<reference evidence="3" key="1">
    <citation type="journal article" date="2020" name="Stud. Mycol.">
        <title>101 Dothideomycetes genomes: a test case for predicting lifestyles and emergence of pathogens.</title>
        <authorList>
            <person name="Haridas S."/>
            <person name="Albert R."/>
            <person name="Binder M."/>
            <person name="Bloem J."/>
            <person name="Labutti K."/>
            <person name="Salamov A."/>
            <person name="Andreopoulos B."/>
            <person name="Baker S."/>
            <person name="Barry K."/>
            <person name="Bills G."/>
            <person name="Bluhm B."/>
            <person name="Cannon C."/>
            <person name="Castanera R."/>
            <person name="Culley D."/>
            <person name="Daum C."/>
            <person name="Ezra D."/>
            <person name="Gonzalez J."/>
            <person name="Henrissat B."/>
            <person name="Kuo A."/>
            <person name="Liang C."/>
            <person name="Lipzen A."/>
            <person name="Lutzoni F."/>
            <person name="Magnuson J."/>
            <person name="Mondo S."/>
            <person name="Nolan M."/>
            <person name="Ohm R."/>
            <person name="Pangilinan J."/>
            <person name="Park H.-J."/>
            <person name="Ramirez L."/>
            <person name="Alfaro M."/>
            <person name="Sun H."/>
            <person name="Tritt A."/>
            <person name="Yoshinaga Y."/>
            <person name="Zwiers L.-H."/>
            <person name="Turgeon B."/>
            <person name="Goodwin S."/>
            <person name="Spatafora J."/>
            <person name="Crous P."/>
            <person name="Grigoriev I."/>
        </authorList>
    </citation>
    <scope>NUCLEOTIDE SEQUENCE</scope>
    <source>
        <strain evidence="3">ATCC 74209</strain>
    </source>
</reference>
<gene>
    <name evidence="3" type="ORF">GQ43DRAFT_366502</name>
</gene>
<sequence length="270" mass="30203">MNDCDVKITDLQERLQAAEAAAGPEAQPKWVKEDHPLYRKPAEPEAVKPIVYNVGDMVEAKWTDRMWYKAKIAMVIGSAENPKYNVRFIDYKDSSLTVDREQVRPLHNDKKRKTDAAPVTQSPYTPTPQKTGPVISAGPNIKPIANTAGKEAESADGEDRPQKKKKIGNNKQLQASKQKWQDFQKKGPKGMVKKDSMFRTGAAPTARVGFTGSGVPMQKDVTRSRNTYERDDHRQDRDDYGDDDGEDVISSLVGVVKRRGPEKKPKKVLA</sequence>
<name>A0A9P4JQB4_9PLEO</name>
<dbReference type="InterPro" id="IPR002999">
    <property type="entry name" value="Tudor"/>
</dbReference>
<feature type="compositionally biased region" description="Polar residues" evidence="1">
    <location>
        <begin position="169"/>
        <end position="178"/>
    </location>
</feature>
<keyword evidence="4" id="KW-1185">Reference proteome</keyword>
<dbReference type="Proteomes" id="UP000799536">
    <property type="component" value="Unassembled WGS sequence"/>
</dbReference>
<feature type="domain" description="Tudor" evidence="2">
    <location>
        <begin position="50"/>
        <end position="111"/>
    </location>
</feature>
<dbReference type="SUPFAM" id="SSF63748">
    <property type="entry name" value="Tudor/PWWP/MBT"/>
    <property type="match status" value="1"/>
</dbReference>
<dbReference type="OrthoDB" id="79171at2759"/>
<dbReference type="SMART" id="SM00333">
    <property type="entry name" value="TUDOR"/>
    <property type="match status" value="1"/>
</dbReference>
<feature type="compositionally biased region" description="Basic and acidic residues" evidence="1">
    <location>
        <begin position="150"/>
        <end position="161"/>
    </location>
</feature>
<feature type="compositionally biased region" description="Basic and acidic residues" evidence="1">
    <location>
        <begin position="220"/>
        <end position="238"/>
    </location>
</feature>
<protein>
    <recommendedName>
        <fullName evidence="2">Tudor domain-containing protein</fullName>
    </recommendedName>
</protein>
<evidence type="ECO:0000256" key="1">
    <source>
        <dbReference type="SAM" id="MobiDB-lite"/>
    </source>
</evidence>
<dbReference type="EMBL" id="ML993898">
    <property type="protein sequence ID" value="KAF2203611.1"/>
    <property type="molecule type" value="Genomic_DNA"/>
</dbReference>
<feature type="compositionally biased region" description="Polar residues" evidence="1">
    <location>
        <begin position="119"/>
        <end position="130"/>
    </location>
</feature>
<feature type="compositionally biased region" description="Basic and acidic residues" evidence="1">
    <location>
        <begin position="100"/>
        <end position="115"/>
    </location>
</feature>
<feature type="region of interest" description="Disordered" evidence="1">
    <location>
        <begin position="100"/>
        <end position="248"/>
    </location>
</feature>
<evidence type="ECO:0000313" key="4">
    <source>
        <dbReference type="Proteomes" id="UP000799536"/>
    </source>
</evidence>
<organism evidence="3 4">
    <name type="scientific">Delitschia confertaspora ATCC 74209</name>
    <dbReference type="NCBI Taxonomy" id="1513339"/>
    <lineage>
        <taxon>Eukaryota</taxon>
        <taxon>Fungi</taxon>
        <taxon>Dikarya</taxon>
        <taxon>Ascomycota</taxon>
        <taxon>Pezizomycotina</taxon>
        <taxon>Dothideomycetes</taxon>
        <taxon>Pleosporomycetidae</taxon>
        <taxon>Pleosporales</taxon>
        <taxon>Delitschiaceae</taxon>
        <taxon>Delitschia</taxon>
    </lineage>
</organism>
<evidence type="ECO:0000259" key="2">
    <source>
        <dbReference type="SMART" id="SM00333"/>
    </source>
</evidence>